<dbReference type="RefSeq" id="WP_090885305.1">
    <property type="nucleotide sequence ID" value="NZ_FOGG01000016.1"/>
</dbReference>
<dbReference type="NCBIfam" id="TIGR00199">
    <property type="entry name" value="PncC_domain"/>
    <property type="match status" value="1"/>
</dbReference>
<dbReference type="NCBIfam" id="TIGR00177">
    <property type="entry name" value="molyb_syn"/>
    <property type="match status" value="1"/>
</dbReference>
<dbReference type="SMART" id="SM00852">
    <property type="entry name" value="MoCF_biosynth"/>
    <property type="match status" value="1"/>
</dbReference>
<dbReference type="Pfam" id="PF00994">
    <property type="entry name" value="MoCF_biosynth"/>
    <property type="match status" value="1"/>
</dbReference>
<dbReference type="OrthoDB" id="9801454at2"/>
<feature type="domain" description="MoaB/Mog" evidence="2">
    <location>
        <begin position="4"/>
        <end position="171"/>
    </location>
</feature>
<dbReference type="Gene3D" id="3.90.950.20">
    <property type="entry name" value="CinA-like"/>
    <property type="match status" value="1"/>
</dbReference>
<dbReference type="HAMAP" id="MF_00226_B">
    <property type="entry name" value="CinA_B"/>
    <property type="match status" value="1"/>
</dbReference>
<dbReference type="NCBIfam" id="TIGR00200">
    <property type="entry name" value="cinA_nterm"/>
    <property type="match status" value="1"/>
</dbReference>
<dbReference type="NCBIfam" id="NF001813">
    <property type="entry name" value="PRK00549.1"/>
    <property type="match status" value="1"/>
</dbReference>
<evidence type="ECO:0000259" key="2">
    <source>
        <dbReference type="SMART" id="SM00852"/>
    </source>
</evidence>
<dbReference type="InterPro" id="IPR036425">
    <property type="entry name" value="MoaB/Mog-like_dom_sf"/>
</dbReference>
<evidence type="ECO:0000313" key="3">
    <source>
        <dbReference type="EMBL" id="SER78640.1"/>
    </source>
</evidence>
<gene>
    <name evidence="3" type="ORF">SAMN04488023_11676</name>
</gene>
<dbReference type="EMBL" id="FOGG01000016">
    <property type="protein sequence ID" value="SER78640.1"/>
    <property type="molecule type" value="Genomic_DNA"/>
</dbReference>
<dbReference type="InterPro" id="IPR036653">
    <property type="entry name" value="CinA-like_C"/>
</dbReference>
<dbReference type="InterPro" id="IPR041424">
    <property type="entry name" value="CinA_KH"/>
</dbReference>
<dbReference type="InterPro" id="IPR008135">
    <property type="entry name" value="Competence-induced_CinA"/>
</dbReference>
<dbReference type="InterPro" id="IPR050101">
    <property type="entry name" value="CinA"/>
</dbReference>
<dbReference type="SUPFAM" id="SSF53218">
    <property type="entry name" value="Molybdenum cofactor biosynthesis proteins"/>
    <property type="match status" value="1"/>
</dbReference>
<accession>A0A1H9S0T0</accession>
<evidence type="ECO:0000313" key="4">
    <source>
        <dbReference type="Proteomes" id="UP000199572"/>
    </source>
</evidence>
<dbReference type="Pfam" id="PF18146">
    <property type="entry name" value="CinA_KH"/>
    <property type="match status" value="1"/>
</dbReference>
<comment type="similarity">
    <text evidence="1">Belongs to the CinA family.</text>
</comment>
<dbReference type="InterPro" id="IPR001453">
    <property type="entry name" value="MoaB/Mog_dom"/>
</dbReference>
<dbReference type="Gene3D" id="3.30.70.2860">
    <property type="match status" value="1"/>
</dbReference>
<keyword evidence="4" id="KW-1185">Reference proteome</keyword>
<proteinExistence type="inferred from homology"/>
<name>A0A1H9S0T0_9SPHI</name>
<organism evidence="3 4">
    <name type="scientific">Pedobacter rhizosphaerae</name>
    <dbReference type="NCBI Taxonomy" id="390241"/>
    <lineage>
        <taxon>Bacteria</taxon>
        <taxon>Pseudomonadati</taxon>
        <taxon>Bacteroidota</taxon>
        <taxon>Sphingobacteriia</taxon>
        <taxon>Sphingobacteriales</taxon>
        <taxon>Sphingobacteriaceae</taxon>
        <taxon>Pedobacter</taxon>
    </lineage>
</organism>
<dbReference type="PANTHER" id="PTHR13939:SF0">
    <property type="entry name" value="NMN AMIDOHYDROLASE-LIKE PROTEIN YFAY"/>
    <property type="match status" value="1"/>
</dbReference>
<protein>
    <recommendedName>
        <fullName evidence="1">CinA-like protein</fullName>
    </recommendedName>
</protein>
<dbReference type="SUPFAM" id="SSF142433">
    <property type="entry name" value="CinA-like"/>
    <property type="match status" value="1"/>
</dbReference>
<dbReference type="PANTHER" id="PTHR13939">
    <property type="entry name" value="NICOTINAMIDE-NUCLEOTIDE AMIDOHYDROLASE PNCC"/>
    <property type="match status" value="1"/>
</dbReference>
<dbReference type="CDD" id="cd00885">
    <property type="entry name" value="cinA"/>
    <property type="match status" value="1"/>
</dbReference>
<reference evidence="4" key="1">
    <citation type="submission" date="2016-10" db="EMBL/GenBank/DDBJ databases">
        <authorList>
            <person name="Varghese N."/>
            <person name="Submissions S."/>
        </authorList>
    </citation>
    <scope>NUCLEOTIDE SEQUENCE [LARGE SCALE GENOMIC DNA]</scope>
    <source>
        <strain evidence="4">DSM 18610</strain>
    </source>
</reference>
<dbReference type="Gene3D" id="3.40.980.10">
    <property type="entry name" value="MoaB/Mog-like domain"/>
    <property type="match status" value="1"/>
</dbReference>
<dbReference type="Proteomes" id="UP000199572">
    <property type="component" value="Unassembled WGS sequence"/>
</dbReference>
<dbReference type="InterPro" id="IPR008136">
    <property type="entry name" value="CinA_C"/>
</dbReference>
<dbReference type="Pfam" id="PF02464">
    <property type="entry name" value="CinA"/>
    <property type="match status" value="1"/>
</dbReference>
<evidence type="ECO:0000256" key="1">
    <source>
        <dbReference type="HAMAP-Rule" id="MF_00226"/>
    </source>
</evidence>
<sequence>MLAEIITIGDEILIGQIVDTNSAWMARQLNLIGVSVKQITSVSDDQEHILDALAQAEKRADIILITGGLGPTKDDITKITLAKYFGMGFRIDEGTLAIVTEIFKKFKRPLLDINIKQAEVPDGCEVILNKNGTAPCMWFNKDNKIFVSMPGVPFEMMYLMDEQILPKIKAQFKLPVIVHKTILTAGIGESFLAKEIEDIENDLPENIKLAYLPKLGQVRLRLSAKGKEEDTLRAEVELFAKNIIERIKQFVVVDDDIPLEKAILNIMKEKGLTLSTAESCTGGYIAHLITQHPGSSSVYWGGAVSYANELKESILGVREETLAGYGAVSEQTVIEMAEGAVEHFKTDYAIAVTGVAGPDGGTEDKPVGTVWIAVSNQSKTIAKVFNFSNKRIQNIERAAISALTMLLNLLKEDYLKE</sequence>
<dbReference type="PIRSF" id="PIRSF006728">
    <property type="entry name" value="CinA"/>
    <property type="match status" value="1"/>
</dbReference>
<dbReference type="AlphaFoldDB" id="A0A1H9S0T0"/>
<dbReference type="STRING" id="390241.SAMN04488023_11676"/>